<accession>A0A8C4PYI8</accession>
<dbReference type="GO" id="GO:0045216">
    <property type="term" value="P:cell-cell junction organization"/>
    <property type="evidence" value="ECO:0007669"/>
    <property type="project" value="TreeGrafter"/>
</dbReference>
<protein>
    <submittedName>
        <fullName evidence="1">Uncharacterized protein</fullName>
    </submittedName>
</protein>
<dbReference type="GO" id="GO:0005923">
    <property type="term" value="C:bicellular tight junction"/>
    <property type="evidence" value="ECO:0007669"/>
    <property type="project" value="TreeGrafter"/>
</dbReference>
<dbReference type="AlphaFoldDB" id="A0A8C4PYI8"/>
<proteinExistence type="predicted"/>
<dbReference type="Ensembl" id="ENSEBUT00000005506.1">
    <property type="protein sequence ID" value="ENSEBUP00000005068.1"/>
    <property type="gene ID" value="ENSEBUG00000003496.1"/>
</dbReference>
<dbReference type="Gene3D" id="2.30.30.40">
    <property type="entry name" value="SH3 Domains"/>
    <property type="match status" value="1"/>
</dbReference>
<evidence type="ECO:0000313" key="1">
    <source>
        <dbReference type="Ensembl" id="ENSEBUP00000005054.1"/>
    </source>
</evidence>
<dbReference type="GO" id="GO:0150105">
    <property type="term" value="P:protein localization to cell-cell junction"/>
    <property type="evidence" value="ECO:0007669"/>
    <property type="project" value="TreeGrafter"/>
</dbReference>
<dbReference type="Gene3D" id="2.30.42.10">
    <property type="match status" value="1"/>
</dbReference>
<dbReference type="InterPro" id="IPR027417">
    <property type="entry name" value="P-loop_NTPase"/>
</dbReference>
<dbReference type="InterPro" id="IPR036034">
    <property type="entry name" value="PDZ_sf"/>
</dbReference>
<dbReference type="PANTHER" id="PTHR13865">
    <property type="entry name" value="TIGHT JUNCTION PROTEIN"/>
    <property type="match status" value="1"/>
</dbReference>
<dbReference type="SUPFAM" id="SSF50156">
    <property type="entry name" value="PDZ domain-like"/>
    <property type="match status" value="1"/>
</dbReference>
<keyword evidence="2" id="KW-1185">Reference proteome</keyword>
<name>A0A8C4PYI8_EPTBU</name>
<dbReference type="GO" id="GO:0098609">
    <property type="term" value="P:cell-cell adhesion"/>
    <property type="evidence" value="ECO:0007669"/>
    <property type="project" value="TreeGrafter"/>
</dbReference>
<dbReference type="Proteomes" id="UP000694388">
    <property type="component" value="Unplaced"/>
</dbReference>
<evidence type="ECO:0000313" key="2">
    <source>
        <dbReference type="Proteomes" id="UP000694388"/>
    </source>
</evidence>
<sequence>MNNFGKNPWQPLHQKRIYLGCQCSITTSSCMRDSGGILSRMLTNYHLRHRRPLSYRPVLQLTVPGPGCLKDQLNITGGNNLGIFVAAVQTDSAANGAGLRPQHQILALEADFGSGRDTVSLESCTKEEASWRLSRCCLPARVSVKHNPDGFMALGSTLRGGDSFYIRLNMELCPKLDGNGSLEASIGEILHVTDTLPQVVSWEISADGEDSEGCGFWAAEKIDDRQHEPIKNGIIPNYKSAQKLLMNKTAYSRSDFKHKRSWWRWWLSPRKVEKGIPKSWSTQQLPSIARDADSDDLCLKENEQPVPYMLVSPRQPTYQRPVVLVPELVSEALGGILSMNPGFRMLSPVEVGDHSSVMGKYKKESVCREESFVVARLLKTKVNKVHLVLHGGLRMAWFLRKADIHPIILFLHLTSKGRKPLRKRLLEFPFGDKVLVKRLQEEEILLWASFFQFVFVNPEETGSSTTKVVQLLIKKAQEEQERTVWVSPFTN</sequence>
<dbReference type="Gene3D" id="3.40.50.300">
    <property type="entry name" value="P-loop containing nucleotide triphosphate hydrolases"/>
    <property type="match status" value="1"/>
</dbReference>
<dbReference type="GeneTree" id="ENSGT00940000160777"/>
<dbReference type="Ensembl" id="ENSEBUT00000005492.1">
    <property type="protein sequence ID" value="ENSEBUP00000005054.1"/>
    <property type="gene ID" value="ENSEBUG00000003496.1"/>
</dbReference>
<dbReference type="PROSITE" id="PS51257">
    <property type="entry name" value="PROKAR_LIPOPROTEIN"/>
    <property type="match status" value="1"/>
</dbReference>
<organism evidence="1 2">
    <name type="scientific">Eptatretus burgeri</name>
    <name type="common">Inshore hagfish</name>
    <dbReference type="NCBI Taxonomy" id="7764"/>
    <lineage>
        <taxon>Eukaryota</taxon>
        <taxon>Metazoa</taxon>
        <taxon>Chordata</taxon>
        <taxon>Craniata</taxon>
        <taxon>Vertebrata</taxon>
        <taxon>Cyclostomata</taxon>
        <taxon>Myxini</taxon>
        <taxon>Myxiniformes</taxon>
        <taxon>Myxinidae</taxon>
        <taxon>Eptatretinae</taxon>
        <taxon>Eptatretus</taxon>
    </lineage>
</organism>
<reference evidence="1" key="1">
    <citation type="submission" date="2025-05" db="UniProtKB">
        <authorList>
            <consortium name="Ensembl"/>
        </authorList>
    </citation>
    <scope>IDENTIFICATION</scope>
</reference>
<dbReference type="PANTHER" id="PTHR13865:SF28">
    <property type="entry name" value="POLYCHAETOID, ISOFORM O"/>
    <property type="match status" value="1"/>
</dbReference>
<dbReference type="GO" id="GO:0050839">
    <property type="term" value="F:cell adhesion molecule binding"/>
    <property type="evidence" value="ECO:0007669"/>
    <property type="project" value="TreeGrafter"/>
</dbReference>
<dbReference type="GO" id="GO:0005886">
    <property type="term" value="C:plasma membrane"/>
    <property type="evidence" value="ECO:0007669"/>
    <property type="project" value="TreeGrafter"/>
</dbReference>